<reference evidence="5 6" key="1">
    <citation type="submission" date="2018-06" db="EMBL/GenBank/DDBJ databases">
        <title>Complete genome sequnece of Lactobacillus amylovorus PMRA3.</title>
        <authorList>
            <person name="Nam Y.-D."/>
            <person name="Chung W.-H."/>
            <person name="Park Y.S."/>
            <person name="Kang J."/>
        </authorList>
    </citation>
    <scope>NUCLEOTIDE SEQUENCE [LARGE SCALE GENOMIC DNA]</scope>
    <source>
        <strain evidence="5 6">PMRA3</strain>
    </source>
</reference>
<name>A0A5B8EFJ9_LACAM</name>
<evidence type="ECO:0000256" key="2">
    <source>
        <dbReference type="ARBA" id="ARBA00022722"/>
    </source>
</evidence>
<dbReference type="AlphaFoldDB" id="A0A5B8EFJ9"/>
<dbReference type="Gene3D" id="3.40.1350.10">
    <property type="match status" value="1"/>
</dbReference>
<keyword evidence="3" id="KW-0378">Hydrolase</keyword>
<feature type="domain" description="VRR-NUC" evidence="4">
    <location>
        <begin position="12"/>
        <end position="106"/>
    </location>
</feature>
<evidence type="ECO:0000313" key="5">
    <source>
        <dbReference type="EMBL" id="QDD70190.1"/>
    </source>
</evidence>
<dbReference type="EMBL" id="CP029754">
    <property type="protein sequence ID" value="QDD70190.1"/>
    <property type="molecule type" value="Genomic_DNA"/>
</dbReference>
<evidence type="ECO:0000259" key="4">
    <source>
        <dbReference type="SMART" id="SM00990"/>
    </source>
</evidence>
<gene>
    <name evidence="5" type="ORF">DM298_04335</name>
</gene>
<proteinExistence type="predicted"/>
<accession>A0A5B8EFJ9</accession>
<dbReference type="GO" id="GO:0004518">
    <property type="term" value="F:nuclease activity"/>
    <property type="evidence" value="ECO:0007669"/>
    <property type="project" value="UniProtKB-KW"/>
</dbReference>
<organism evidence="5 6">
    <name type="scientific">Lactobacillus amylovorus</name>
    <dbReference type="NCBI Taxonomy" id="1604"/>
    <lineage>
        <taxon>Bacteria</taxon>
        <taxon>Bacillati</taxon>
        <taxon>Bacillota</taxon>
        <taxon>Bacilli</taxon>
        <taxon>Lactobacillales</taxon>
        <taxon>Lactobacillaceae</taxon>
        <taxon>Lactobacillus</taxon>
    </lineage>
</organism>
<dbReference type="InterPro" id="IPR014883">
    <property type="entry name" value="VRR_NUC"/>
</dbReference>
<dbReference type="RefSeq" id="WP_139962221.1">
    <property type="nucleotide sequence ID" value="NZ_CP029754.1"/>
</dbReference>
<dbReference type="Proteomes" id="UP000312326">
    <property type="component" value="Chromosome"/>
</dbReference>
<dbReference type="GO" id="GO:0003676">
    <property type="term" value="F:nucleic acid binding"/>
    <property type="evidence" value="ECO:0007669"/>
    <property type="project" value="InterPro"/>
</dbReference>
<dbReference type="SMART" id="SM00990">
    <property type="entry name" value="VRR_NUC"/>
    <property type="match status" value="1"/>
</dbReference>
<dbReference type="InterPro" id="IPR011856">
    <property type="entry name" value="tRNA_endonuc-like_dom_sf"/>
</dbReference>
<keyword evidence="2" id="KW-0540">Nuclease</keyword>
<evidence type="ECO:0000256" key="1">
    <source>
        <dbReference type="ARBA" id="ARBA00001946"/>
    </source>
</evidence>
<comment type="cofactor">
    <cofactor evidence="1">
        <name>Mg(2+)</name>
        <dbReference type="ChEBI" id="CHEBI:18420"/>
    </cofactor>
</comment>
<sequence length="130" mass="15068">MQRRRVKKRKKGPEAVIQKNIIEVLTYNRCSVFRGNVGKVRTPDGRFFSTGLPNGFPDLFGWRWSDKQIFFIEVKAPHGAIRQDQLAFHADLMHRKVIHGIARSPEDALKIVKQGLIGYGYPDTDKKIWY</sequence>
<dbReference type="GO" id="GO:0016788">
    <property type="term" value="F:hydrolase activity, acting on ester bonds"/>
    <property type="evidence" value="ECO:0007669"/>
    <property type="project" value="InterPro"/>
</dbReference>
<evidence type="ECO:0000313" key="6">
    <source>
        <dbReference type="Proteomes" id="UP000312326"/>
    </source>
</evidence>
<evidence type="ECO:0000256" key="3">
    <source>
        <dbReference type="ARBA" id="ARBA00022801"/>
    </source>
</evidence>
<protein>
    <submittedName>
        <fullName evidence="5">VRR-NUC domain-containing protein</fullName>
    </submittedName>
</protein>
<dbReference type="Pfam" id="PF08774">
    <property type="entry name" value="VRR_NUC"/>
    <property type="match status" value="1"/>
</dbReference>